<organism evidence="2 3">
    <name type="scientific">Zasmidium cellare</name>
    <name type="common">Wine cellar mold</name>
    <name type="synonym">Racodium cellare</name>
    <dbReference type="NCBI Taxonomy" id="395010"/>
    <lineage>
        <taxon>Eukaryota</taxon>
        <taxon>Fungi</taxon>
        <taxon>Dikarya</taxon>
        <taxon>Ascomycota</taxon>
        <taxon>Pezizomycotina</taxon>
        <taxon>Dothideomycetes</taxon>
        <taxon>Dothideomycetidae</taxon>
        <taxon>Mycosphaerellales</taxon>
        <taxon>Mycosphaerellaceae</taxon>
        <taxon>Zasmidium</taxon>
    </lineage>
</organism>
<feature type="compositionally biased region" description="Polar residues" evidence="1">
    <location>
        <begin position="176"/>
        <end position="186"/>
    </location>
</feature>
<reference evidence="2 3" key="1">
    <citation type="journal article" date="2023" name="G3 (Bethesda)">
        <title>A chromosome-level genome assembly of Zasmidium syzygii isolated from banana leaves.</title>
        <authorList>
            <person name="van Westerhoven A.C."/>
            <person name="Mehrabi R."/>
            <person name="Talebi R."/>
            <person name="Steentjes M.B.F."/>
            <person name="Corcolon B."/>
            <person name="Chong P.A."/>
            <person name="Kema G.H.J."/>
            <person name="Seidl M.F."/>
        </authorList>
    </citation>
    <scope>NUCLEOTIDE SEQUENCE [LARGE SCALE GENOMIC DNA]</scope>
    <source>
        <strain evidence="2 3">P124</strain>
    </source>
</reference>
<comment type="caution">
    <text evidence="2">The sequence shown here is derived from an EMBL/GenBank/DDBJ whole genome shotgun (WGS) entry which is preliminary data.</text>
</comment>
<evidence type="ECO:0000313" key="3">
    <source>
        <dbReference type="Proteomes" id="UP001305779"/>
    </source>
</evidence>
<dbReference type="EMBL" id="JAXOVC010000003">
    <property type="protein sequence ID" value="KAK4503368.1"/>
    <property type="molecule type" value="Genomic_DNA"/>
</dbReference>
<gene>
    <name evidence="2" type="ORF">PRZ48_004283</name>
</gene>
<accession>A0ABR0EQJ3</accession>
<sequence>MSVRKRASNDDAGTSRTQIGVMLVNADTPKRKMNAPTPKVKDALNMMDVDYNDDEDIVWRLPHFDTVPGGNGTGLQQSKLEIPVRGGGKAYLGIAKVNDSYAPTLSRKPEPSGQLPFTDFAPAEQLLGEEFWDDVKEELGLNEGEKLKHWKNWLVRVWCAYFPDEDIGPSKQVQVEQESDVASTTNIKKRPKRMSEEYERPKTVLETGKAQTKEIEMGRGPEYEDPADFWKDFNERMIHVDLENDEEYNKLMKGYCGFMQRSNAGETFKGPSRECLLECVKFLDVVPSTEESAVHIDQALPFLTWQLVQSSGADAESCRKFWGGKREWEKRREERRKILSGTAQGGEEVQPTIEGEAAGLGDETAAETSMATDEDELYGIELNDDALTVLRSMASRMDFSVLDRRY</sequence>
<protein>
    <submittedName>
        <fullName evidence="2">Uncharacterized protein</fullName>
    </submittedName>
</protein>
<evidence type="ECO:0000313" key="2">
    <source>
        <dbReference type="EMBL" id="KAK4503368.1"/>
    </source>
</evidence>
<keyword evidence="3" id="KW-1185">Reference proteome</keyword>
<dbReference type="Proteomes" id="UP001305779">
    <property type="component" value="Unassembled WGS sequence"/>
</dbReference>
<proteinExistence type="predicted"/>
<evidence type="ECO:0000256" key="1">
    <source>
        <dbReference type="SAM" id="MobiDB-lite"/>
    </source>
</evidence>
<name>A0ABR0EQJ3_ZASCE</name>
<feature type="region of interest" description="Disordered" evidence="1">
    <location>
        <begin position="176"/>
        <end position="200"/>
    </location>
</feature>